<accession>A0A8H6Y396</accession>
<dbReference type="OrthoDB" id="10249433at2759"/>
<proteinExistence type="predicted"/>
<dbReference type="GO" id="GO:0016787">
    <property type="term" value="F:hydrolase activity"/>
    <property type="evidence" value="ECO:0007669"/>
    <property type="project" value="UniProtKB-KW"/>
</dbReference>
<dbReference type="Pfam" id="PF12146">
    <property type="entry name" value="Hydrolase_4"/>
    <property type="match status" value="1"/>
</dbReference>
<dbReference type="AlphaFoldDB" id="A0A8H6Y396"/>
<name>A0A8H6Y396_9AGAR</name>
<feature type="domain" description="Serine aminopeptidase S33" evidence="1">
    <location>
        <begin position="41"/>
        <end position="290"/>
    </location>
</feature>
<evidence type="ECO:0000313" key="3">
    <source>
        <dbReference type="Proteomes" id="UP000623467"/>
    </source>
</evidence>
<dbReference type="SUPFAM" id="SSF53474">
    <property type="entry name" value="alpha/beta-Hydrolases"/>
    <property type="match status" value="1"/>
</dbReference>
<organism evidence="2 3">
    <name type="scientific">Mycena sanguinolenta</name>
    <dbReference type="NCBI Taxonomy" id="230812"/>
    <lineage>
        <taxon>Eukaryota</taxon>
        <taxon>Fungi</taxon>
        <taxon>Dikarya</taxon>
        <taxon>Basidiomycota</taxon>
        <taxon>Agaricomycotina</taxon>
        <taxon>Agaricomycetes</taxon>
        <taxon>Agaricomycetidae</taxon>
        <taxon>Agaricales</taxon>
        <taxon>Marasmiineae</taxon>
        <taxon>Mycenaceae</taxon>
        <taxon>Mycena</taxon>
    </lineage>
</organism>
<dbReference type="Proteomes" id="UP000623467">
    <property type="component" value="Unassembled WGS sequence"/>
</dbReference>
<dbReference type="InterPro" id="IPR051044">
    <property type="entry name" value="MAG_DAG_Lipase"/>
</dbReference>
<dbReference type="InterPro" id="IPR029058">
    <property type="entry name" value="AB_hydrolase_fold"/>
</dbReference>
<dbReference type="Gene3D" id="3.40.50.1820">
    <property type="entry name" value="alpha/beta hydrolase"/>
    <property type="match status" value="1"/>
</dbReference>
<comment type="caution">
    <text evidence="2">The sequence shown here is derived from an EMBL/GenBank/DDBJ whole genome shotgun (WGS) entry which is preliminary data.</text>
</comment>
<dbReference type="PANTHER" id="PTHR11614">
    <property type="entry name" value="PHOSPHOLIPASE-RELATED"/>
    <property type="match status" value="1"/>
</dbReference>
<reference evidence="2" key="1">
    <citation type="submission" date="2020-05" db="EMBL/GenBank/DDBJ databases">
        <title>Mycena genomes resolve the evolution of fungal bioluminescence.</title>
        <authorList>
            <person name="Tsai I.J."/>
        </authorList>
    </citation>
    <scope>NUCLEOTIDE SEQUENCE</scope>
    <source>
        <strain evidence="2">160909Yilan</strain>
    </source>
</reference>
<dbReference type="InterPro" id="IPR022742">
    <property type="entry name" value="Hydrolase_4"/>
</dbReference>
<evidence type="ECO:0000259" key="1">
    <source>
        <dbReference type="Pfam" id="PF12146"/>
    </source>
</evidence>
<dbReference type="EMBL" id="JACAZH010000014">
    <property type="protein sequence ID" value="KAF7351007.1"/>
    <property type="molecule type" value="Genomic_DNA"/>
</dbReference>
<keyword evidence="2" id="KW-0378">Hydrolase</keyword>
<keyword evidence="3" id="KW-1185">Reference proteome</keyword>
<evidence type="ECO:0000313" key="2">
    <source>
        <dbReference type="EMBL" id="KAF7351007.1"/>
    </source>
</evidence>
<sequence>MSMLLVHSPKDMVSDTYSEAWLAGPQSTQFYTRTYRADASESKAVIVFIHGFVEHIGRYTQVHPVLAAHGFNVFTFDQRGFGKTALDEEHKSTSSAYGKTSGEDQMDDIQWAIDHAKKEFPGLPVFLSGHSMGGGEVLNFSVRRHTSELAGVIASSPLIRQAKSSIFDHAARAAGGLAAELFPYTPIPTPLDYNALSHDTIYTNMCKNDVLAKLEGTLRGVLDMLNWGEALLTVSNYKKWPNKLPILFVHGSADQITSHDATKEFHDKIIANDKQMNFYVDGFHELLQEPAHREKLVNDEIAWMEAHLSKTFE</sequence>
<protein>
    <submittedName>
        <fullName evidence="2">Hydrolase-4 domain-containing protein</fullName>
    </submittedName>
</protein>
<gene>
    <name evidence="2" type="ORF">MSAN_01662900</name>
</gene>